<name>A0A9P9J6F8_9HYPO</name>
<dbReference type="AlphaFoldDB" id="A0A9P9J6F8"/>
<organism evidence="1 2">
    <name type="scientific">Dactylonectria macrodidyma</name>
    <dbReference type="NCBI Taxonomy" id="307937"/>
    <lineage>
        <taxon>Eukaryota</taxon>
        <taxon>Fungi</taxon>
        <taxon>Dikarya</taxon>
        <taxon>Ascomycota</taxon>
        <taxon>Pezizomycotina</taxon>
        <taxon>Sordariomycetes</taxon>
        <taxon>Hypocreomycetidae</taxon>
        <taxon>Hypocreales</taxon>
        <taxon>Nectriaceae</taxon>
        <taxon>Dactylonectria</taxon>
    </lineage>
</organism>
<dbReference type="EMBL" id="JAGMUV010000006">
    <property type="protein sequence ID" value="KAH7152937.1"/>
    <property type="molecule type" value="Genomic_DNA"/>
</dbReference>
<keyword evidence="2" id="KW-1185">Reference proteome</keyword>
<evidence type="ECO:0000313" key="2">
    <source>
        <dbReference type="Proteomes" id="UP000738349"/>
    </source>
</evidence>
<dbReference type="Proteomes" id="UP000738349">
    <property type="component" value="Unassembled WGS sequence"/>
</dbReference>
<gene>
    <name evidence="1" type="ORF">EDB81DRAFT_438224</name>
</gene>
<sequence>MCPAVFLLPVSPHITLTEYLSSRVFAYLASHRIDRISACLSRRPEISPSVFWPVSPQLPAVSIANHQTFRHWPRVSPPKTCWQPGVA</sequence>
<accession>A0A9P9J6F8</accession>
<proteinExistence type="predicted"/>
<comment type="caution">
    <text evidence="1">The sequence shown here is derived from an EMBL/GenBank/DDBJ whole genome shotgun (WGS) entry which is preliminary data.</text>
</comment>
<reference evidence="1" key="1">
    <citation type="journal article" date="2021" name="Nat. Commun.">
        <title>Genetic determinants of endophytism in the Arabidopsis root mycobiome.</title>
        <authorList>
            <person name="Mesny F."/>
            <person name="Miyauchi S."/>
            <person name="Thiergart T."/>
            <person name="Pickel B."/>
            <person name="Atanasova L."/>
            <person name="Karlsson M."/>
            <person name="Huettel B."/>
            <person name="Barry K.W."/>
            <person name="Haridas S."/>
            <person name="Chen C."/>
            <person name="Bauer D."/>
            <person name="Andreopoulos W."/>
            <person name="Pangilinan J."/>
            <person name="LaButti K."/>
            <person name="Riley R."/>
            <person name="Lipzen A."/>
            <person name="Clum A."/>
            <person name="Drula E."/>
            <person name="Henrissat B."/>
            <person name="Kohler A."/>
            <person name="Grigoriev I.V."/>
            <person name="Martin F.M."/>
            <person name="Hacquard S."/>
        </authorList>
    </citation>
    <scope>NUCLEOTIDE SEQUENCE</scope>
    <source>
        <strain evidence="1">MPI-CAGE-AT-0147</strain>
    </source>
</reference>
<evidence type="ECO:0000313" key="1">
    <source>
        <dbReference type="EMBL" id="KAH7152937.1"/>
    </source>
</evidence>
<protein>
    <submittedName>
        <fullName evidence="1">Uncharacterized protein</fullName>
    </submittedName>
</protein>